<keyword evidence="4" id="KW-1185">Reference proteome</keyword>
<protein>
    <recommendedName>
        <fullName evidence="2">PPM-type phosphatase domain-containing protein</fullName>
    </recommendedName>
</protein>
<dbReference type="PANTHER" id="PTHR43156">
    <property type="entry name" value="STAGE II SPORULATION PROTEIN E-RELATED"/>
    <property type="match status" value="1"/>
</dbReference>
<reference evidence="3 4" key="2">
    <citation type="submission" date="2020-03" db="EMBL/GenBank/DDBJ databases">
        <authorList>
            <person name="Ichikawa N."/>
            <person name="Kimura A."/>
            <person name="Kitahashi Y."/>
            <person name="Uohara A."/>
        </authorList>
    </citation>
    <scope>NUCLEOTIDE SEQUENCE [LARGE SCALE GENOMIC DNA]</scope>
    <source>
        <strain evidence="3 4">NBRC 108638</strain>
    </source>
</reference>
<dbReference type="Pfam" id="PF07228">
    <property type="entry name" value="SpoIIE"/>
    <property type="match status" value="1"/>
</dbReference>
<dbReference type="Proteomes" id="UP000482960">
    <property type="component" value="Unassembled WGS sequence"/>
</dbReference>
<feature type="domain" description="PPM-type phosphatase" evidence="2">
    <location>
        <begin position="236"/>
        <end position="442"/>
    </location>
</feature>
<evidence type="ECO:0000313" key="3">
    <source>
        <dbReference type="EMBL" id="GFJ89566.1"/>
    </source>
</evidence>
<dbReference type="SMART" id="SM00331">
    <property type="entry name" value="PP2C_SIG"/>
    <property type="match status" value="1"/>
</dbReference>
<accession>A0A6V8L636</accession>
<dbReference type="EMBL" id="BLPG01000001">
    <property type="protein sequence ID" value="GFJ89566.1"/>
    <property type="molecule type" value="Genomic_DNA"/>
</dbReference>
<dbReference type="InterPro" id="IPR035965">
    <property type="entry name" value="PAS-like_dom_sf"/>
</dbReference>
<dbReference type="InterPro" id="IPR052016">
    <property type="entry name" value="Bact_Sigma-Reg"/>
</dbReference>
<comment type="caution">
    <text evidence="3">The sequence shown here is derived from an EMBL/GenBank/DDBJ whole genome shotgun (WGS) entry which is preliminary data.</text>
</comment>
<gene>
    <name evidence="3" type="ORF">Prum_032080</name>
</gene>
<organism evidence="3 4">
    <name type="scientific">Phytohabitans rumicis</name>
    <dbReference type="NCBI Taxonomy" id="1076125"/>
    <lineage>
        <taxon>Bacteria</taxon>
        <taxon>Bacillati</taxon>
        <taxon>Actinomycetota</taxon>
        <taxon>Actinomycetes</taxon>
        <taxon>Micromonosporales</taxon>
        <taxon>Micromonosporaceae</taxon>
    </lineage>
</organism>
<name>A0A6V8L636_9ACTN</name>
<sequence>MPDSTVMRAVEVIRRRLSCDAAQARAHLDRLAARYGVDLPEAAVAVLAMAAPSEVFDPATSPNGEAERYAERLARTERLGNLGWAEWDLTSDTVDWSDHLFEIFERERAAGPASLAAGGEYVHPDDVDRVGKAAQLLLGDAQPIDLTFRITVPSGVKYLRAVFEAERGLGGRARKVYGVIQDVTVFEAGHDRVRLADVEAKLVERQRSLQTEHRVVAALQQVIQPLPAGTIRCPGLRAAVRYQPAEETARVGGDWFDLVHLPGDRTLLAVGDVAGHGMSAAATMARLRHALAALAVTTTDPAELLEYLNRMACDDPSRPMATVAVARFDPQTSSVTWAQAGHPPPIMLTADGAAVLDRPAGMLVGAVRSARYATATTALAAGDTMLLFTDGLIERRGTFETDWLGPLLRTVNGSAELPLQELLARLEPANPDDDTCVLALRAVPR</sequence>
<evidence type="ECO:0000259" key="2">
    <source>
        <dbReference type="SMART" id="SM00331"/>
    </source>
</evidence>
<evidence type="ECO:0000313" key="4">
    <source>
        <dbReference type="Proteomes" id="UP000482960"/>
    </source>
</evidence>
<dbReference type="PANTHER" id="PTHR43156:SF2">
    <property type="entry name" value="STAGE II SPORULATION PROTEIN E"/>
    <property type="match status" value="1"/>
</dbReference>
<evidence type="ECO:0000256" key="1">
    <source>
        <dbReference type="ARBA" id="ARBA00022801"/>
    </source>
</evidence>
<dbReference type="AlphaFoldDB" id="A0A6V8L636"/>
<dbReference type="Gene3D" id="3.30.450.20">
    <property type="entry name" value="PAS domain"/>
    <property type="match status" value="1"/>
</dbReference>
<dbReference type="SUPFAM" id="SSF81606">
    <property type="entry name" value="PP2C-like"/>
    <property type="match status" value="1"/>
</dbReference>
<dbReference type="Gene3D" id="3.60.40.10">
    <property type="entry name" value="PPM-type phosphatase domain"/>
    <property type="match status" value="1"/>
</dbReference>
<dbReference type="SUPFAM" id="SSF55785">
    <property type="entry name" value="PYP-like sensor domain (PAS domain)"/>
    <property type="match status" value="1"/>
</dbReference>
<reference evidence="3 4" key="1">
    <citation type="submission" date="2020-03" db="EMBL/GenBank/DDBJ databases">
        <title>Whole genome shotgun sequence of Phytohabitans rumicis NBRC 108638.</title>
        <authorList>
            <person name="Komaki H."/>
            <person name="Tamura T."/>
        </authorList>
    </citation>
    <scope>NUCLEOTIDE SEQUENCE [LARGE SCALE GENOMIC DNA]</scope>
    <source>
        <strain evidence="3 4">NBRC 108638</strain>
    </source>
</reference>
<proteinExistence type="predicted"/>
<keyword evidence="1" id="KW-0378">Hydrolase</keyword>
<dbReference type="RefSeq" id="WP_173077151.1">
    <property type="nucleotide sequence ID" value="NZ_BAABJB010000002.1"/>
</dbReference>
<dbReference type="InterPro" id="IPR036457">
    <property type="entry name" value="PPM-type-like_dom_sf"/>
</dbReference>
<dbReference type="InterPro" id="IPR001932">
    <property type="entry name" value="PPM-type_phosphatase-like_dom"/>
</dbReference>
<dbReference type="GO" id="GO:0016791">
    <property type="term" value="F:phosphatase activity"/>
    <property type="evidence" value="ECO:0007669"/>
    <property type="project" value="TreeGrafter"/>
</dbReference>